<dbReference type="EMBL" id="NVVJ01000016">
    <property type="protein sequence ID" value="PCJ25567.1"/>
    <property type="molecule type" value="Genomic_DNA"/>
</dbReference>
<dbReference type="NCBIfam" id="TIGR02595">
    <property type="entry name" value="PEP_CTERM"/>
    <property type="match status" value="1"/>
</dbReference>
<dbReference type="InterPro" id="IPR013424">
    <property type="entry name" value="Ice-binding_C"/>
</dbReference>
<evidence type="ECO:0000259" key="2">
    <source>
        <dbReference type="Pfam" id="PF07589"/>
    </source>
</evidence>
<proteinExistence type="predicted"/>
<evidence type="ECO:0000256" key="1">
    <source>
        <dbReference type="SAM" id="SignalP"/>
    </source>
</evidence>
<feature type="signal peptide" evidence="1">
    <location>
        <begin position="1"/>
        <end position="22"/>
    </location>
</feature>
<protein>
    <recommendedName>
        <fullName evidence="2">Ice-binding protein C-terminal domain-containing protein</fullName>
    </recommendedName>
</protein>
<dbReference type="Pfam" id="PF07589">
    <property type="entry name" value="PEP-CTERM"/>
    <property type="match status" value="1"/>
</dbReference>
<comment type="caution">
    <text evidence="3">The sequence shown here is derived from an EMBL/GenBank/DDBJ whole genome shotgun (WGS) entry which is preliminary data.</text>
</comment>
<reference evidence="4" key="1">
    <citation type="submission" date="2017-08" db="EMBL/GenBank/DDBJ databases">
        <title>A dynamic microbial community with high functional redundancy inhabits the cold, oxic subseafloor aquifer.</title>
        <authorList>
            <person name="Tully B.J."/>
            <person name="Wheat C.G."/>
            <person name="Glazer B.T."/>
            <person name="Huber J.A."/>
        </authorList>
    </citation>
    <scope>NUCLEOTIDE SEQUENCE [LARGE SCALE GENOMIC DNA]</scope>
</reference>
<name>A0A2A5B1X6_9GAMM</name>
<dbReference type="Proteomes" id="UP000218327">
    <property type="component" value="Unassembled WGS sequence"/>
</dbReference>
<accession>A0A2A5B1X6</accession>
<keyword evidence="1" id="KW-0732">Signal</keyword>
<organism evidence="3 4">
    <name type="scientific">SAR86 cluster bacterium</name>
    <dbReference type="NCBI Taxonomy" id="2030880"/>
    <lineage>
        <taxon>Bacteria</taxon>
        <taxon>Pseudomonadati</taxon>
        <taxon>Pseudomonadota</taxon>
        <taxon>Gammaproteobacteria</taxon>
        <taxon>SAR86 cluster</taxon>
    </lineage>
</organism>
<evidence type="ECO:0000313" key="3">
    <source>
        <dbReference type="EMBL" id="PCJ25567.1"/>
    </source>
</evidence>
<feature type="chain" id="PRO_5012720691" description="Ice-binding protein C-terminal domain-containing protein" evidence="1">
    <location>
        <begin position="23"/>
        <end position="289"/>
    </location>
</feature>
<dbReference type="AlphaFoldDB" id="A0A2A5B1X6"/>
<gene>
    <name evidence="3" type="ORF">COA96_07020</name>
</gene>
<evidence type="ECO:0000313" key="4">
    <source>
        <dbReference type="Proteomes" id="UP000218327"/>
    </source>
</evidence>
<sequence length="289" mass="31567">MKNTLRFSALVLSLISFQLVHATPITVDGVMDGDTYANSSILTWYNNHNSSYGDQTHQFYYTINEATSGNNGSLNVFVEVPTYAKNMIWGESNDILTDYQTANGLDDYVGFYKDGTHHDSDKYKLNYKTQTGSEYFEFEGTAGTNPFGSENLCFGLDGEGHCKDDLTVDPDLNNGPSLIWNTSLDYLLSAAGMAECDLGNLGGADDVMKNCAAFDRSMSLEFQISDLAFGQGLAIVNSITKLQLHLSDEMIGLEITEPAPVPEPASFWLLGLGLALLGTSHKSQIKNQA</sequence>
<feature type="domain" description="Ice-binding protein C-terminal" evidence="2">
    <location>
        <begin position="260"/>
        <end position="278"/>
    </location>
</feature>